<evidence type="ECO:0000256" key="1">
    <source>
        <dbReference type="ARBA" id="ARBA00022490"/>
    </source>
</evidence>
<dbReference type="InterPro" id="IPR004154">
    <property type="entry name" value="Anticodon-bd"/>
</dbReference>
<evidence type="ECO:0000313" key="13">
    <source>
        <dbReference type="Proteomes" id="UP001069145"/>
    </source>
</evidence>
<dbReference type="InterPro" id="IPR045864">
    <property type="entry name" value="aa-tRNA-synth_II/BPL/LPL"/>
</dbReference>
<dbReference type="InterPro" id="IPR036621">
    <property type="entry name" value="Anticodon-bd_dom_sf"/>
</dbReference>
<evidence type="ECO:0000256" key="8">
    <source>
        <dbReference type="HAMAP-Rule" id="MF_01571"/>
    </source>
</evidence>
<evidence type="ECO:0000313" key="12">
    <source>
        <dbReference type="Proteomes" id="UP000594771"/>
    </source>
</evidence>
<evidence type="ECO:0000259" key="9">
    <source>
        <dbReference type="PROSITE" id="PS50862"/>
    </source>
</evidence>
<dbReference type="PROSITE" id="PS50862">
    <property type="entry name" value="AA_TRNA_LIGASE_II"/>
    <property type="match status" value="1"/>
</dbReference>
<reference evidence="11 12" key="1">
    <citation type="submission" date="2020-12" db="EMBL/GenBank/DDBJ databases">
        <title>FDA dAtabase for Regulatory Grade micrObial Sequences (FDA-ARGOS): Supporting development and validation of Infectious Disease Dx tests.</title>
        <authorList>
            <person name="Sproer C."/>
            <person name="Gronow S."/>
            <person name="Severitt S."/>
            <person name="Schroder I."/>
            <person name="Tallon L."/>
            <person name="Sadzewicz L."/>
            <person name="Zhao X."/>
            <person name="Boylan J."/>
            <person name="Ott S."/>
            <person name="Bowen H."/>
            <person name="Vavikolanu K."/>
            <person name="Mehta A."/>
            <person name="Aluvathingal J."/>
            <person name="Nadendla S."/>
            <person name="Lowell S."/>
            <person name="Myers T."/>
            <person name="Yan Y."/>
            <person name="Sichtig H."/>
        </authorList>
    </citation>
    <scope>NUCLEOTIDE SEQUENCE [LARGE SCALE GENOMIC DNA]</scope>
    <source>
        <strain evidence="11 12">FDAARGOS_911</strain>
    </source>
</reference>
<dbReference type="Pfam" id="PF09180">
    <property type="entry name" value="ProRS-C_1"/>
    <property type="match status" value="1"/>
</dbReference>
<dbReference type="PANTHER" id="PTHR43382:SF3">
    <property type="entry name" value="PROLINE--TRNA LIGASE, CHLOROPLASTIC_MITOCHONDRIAL"/>
    <property type="match status" value="1"/>
</dbReference>
<comment type="subcellular location">
    <subcellularLocation>
        <location evidence="8">Cytoplasm</location>
    </subcellularLocation>
</comment>
<dbReference type="InterPro" id="IPR017449">
    <property type="entry name" value="Pro-tRNA_synth_II"/>
</dbReference>
<evidence type="ECO:0000256" key="5">
    <source>
        <dbReference type="ARBA" id="ARBA00022917"/>
    </source>
</evidence>
<dbReference type="InterPro" id="IPR006195">
    <property type="entry name" value="aa-tRNA-synth_II"/>
</dbReference>
<evidence type="ECO:0000256" key="7">
    <source>
        <dbReference type="ARBA" id="ARBA00047671"/>
    </source>
</evidence>
<dbReference type="InterPro" id="IPR002314">
    <property type="entry name" value="aa-tRNA-synt_IIb"/>
</dbReference>
<dbReference type="GO" id="GO:0140096">
    <property type="term" value="F:catalytic activity, acting on a protein"/>
    <property type="evidence" value="ECO:0007669"/>
    <property type="project" value="UniProtKB-ARBA"/>
</dbReference>
<keyword evidence="6 8" id="KW-0030">Aminoacyl-tRNA synthetase</keyword>
<reference evidence="10" key="2">
    <citation type="submission" date="2022-09" db="EMBL/GenBank/DDBJ databases">
        <title>Aerococcus urinae taxonomy study.</title>
        <authorList>
            <person name="Christensen J."/>
            <person name="Senneby E."/>
        </authorList>
    </citation>
    <scope>NUCLEOTIDE SEQUENCE</scope>
    <source>
        <strain evidence="10">NLD-066-U95</strain>
    </source>
</reference>
<evidence type="ECO:0000313" key="11">
    <source>
        <dbReference type="EMBL" id="QPS01503.1"/>
    </source>
</evidence>
<dbReference type="Pfam" id="PF03129">
    <property type="entry name" value="HGTP_anticodon"/>
    <property type="match status" value="1"/>
</dbReference>
<dbReference type="Proteomes" id="UP000594771">
    <property type="component" value="Chromosome"/>
</dbReference>
<dbReference type="SMART" id="SM00946">
    <property type="entry name" value="ProRS-C_1"/>
    <property type="match status" value="1"/>
</dbReference>
<proteinExistence type="inferred from homology"/>
<comment type="similarity">
    <text evidence="8">Belongs to the class-II aminoacyl-tRNA synthetase family. ProS type 3 subfamily.</text>
</comment>
<comment type="function">
    <text evidence="8">Catalyzes the attachment of proline to tRNA(Pro) in a two-step reaction: proline is first activated by ATP to form Pro-AMP and then transferred to the acceptor end of tRNA(Pro).</text>
</comment>
<dbReference type="KEGG" id="aun:AWM73_01005"/>
<keyword evidence="2 8" id="KW-0436">Ligase</keyword>
<comment type="domain">
    <text evidence="8">Consists of three domains: the N-terminal catalytic domain, the anticodon-binding domain and the C-terminal extension.</text>
</comment>
<dbReference type="EMBL" id="CP065662">
    <property type="protein sequence ID" value="QPS01503.1"/>
    <property type="molecule type" value="Genomic_DNA"/>
</dbReference>
<protein>
    <recommendedName>
        <fullName evidence="8">Proline--tRNA ligase</fullName>
        <ecNumber evidence="8">6.1.1.15</ecNumber>
    </recommendedName>
    <alternativeName>
        <fullName evidence="8">Prolyl-tRNA synthetase</fullName>
        <shortName evidence="8">ProRS</shortName>
    </alternativeName>
</protein>
<sequence>MAKETTSHSQENDFSKWYLQSIQKADLFAYGPVRGTMVFKPNGYALWEKIKTEFDKKFKASGVKNCYFPMLIPESFFKKEADHVEGFAPELPWVTRAGDEELEEPVALRPTSETLFGNAMSDWINSYRDLPMELNQWANVFRWEKRTLPFLRTSEFLWQEGHCAYASEKEARERTMHFLKVYQETVEDLLALPVYAGQKTPSEKFAGGVDTYSIEAMVKDTKSVQAGTSHYLGTNFAEAFDIKYLNTENQHVYAHTSSWGVSTRLIGTMIMAHGDEKGVVFPPKMAPVQIALIPVGNVKKNPEVLTRLEAIEKDLQAAGYSTYLDDSNNSAGYKYNEAEVKGVPLRIEFGPRDMENGQCMIKMRDLEDKEAVNLDDLLDKVATEMETMQKRLYDKADQFRHDHEHFDIDTLDQLKAHIKSCEEKGEYPGWVLAGWDGTEETEAKVKEETGFTTRNIPFEPAVEKTVDLVSGKPAKHTVWFARAY</sequence>
<dbReference type="Gene3D" id="3.40.50.800">
    <property type="entry name" value="Anticodon-binding domain"/>
    <property type="match status" value="1"/>
</dbReference>
<dbReference type="GO" id="GO:0017101">
    <property type="term" value="C:aminoacyl-tRNA synthetase multienzyme complex"/>
    <property type="evidence" value="ECO:0007669"/>
    <property type="project" value="TreeGrafter"/>
</dbReference>
<dbReference type="GO" id="GO:0006433">
    <property type="term" value="P:prolyl-tRNA aminoacylation"/>
    <property type="evidence" value="ECO:0007669"/>
    <property type="project" value="UniProtKB-UniRule"/>
</dbReference>
<comment type="catalytic activity">
    <reaction evidence="7 8">
        <text>tRNA(Pro) + L-proline + ATP = L-prolyl-tRNA(Pro) + AMP + diphosphate</text>
        <dbReference type="Rhea" id="RHEA:14305"/>
        <dbReference type="Rhea" id="RHEA-COMP:9700"/>
        <dbReference type="Rhea" id="RHEA-COMP:9702"/>
        <dbReference type="ChEBI" id="CHEBI:30616"/>
        <dbReference type="ChEBI" id="CHEBI:33019"/>
        <dbReference type="ChEBI" id="CHEBI:60039"/>
        <dbReference type="ChEBI" id="CHEBI:78442"/>
        <dbReference type="ChEBI" id="CHEBI:78532"/>
        <dbReference type="ChEBI" id="CHEBI:456215"/>
        <dbReference type="EC" id="6.1.1.15"/>
    </reaction>
</comment>
<dbReference type="GO" id="GO:0016740">
    <property type="term" value="F:transferase activity"/>
    <property type="evidence" value="ECO:0007669"/>
    <property type="project" value="UniProtKB-ARBA"/>
</dbReference>
<dbReference type="Proteomes" id="UP001069145">
    <property type="component" value="Unassembled WGS sequence"/>
</dbReference>
<keyword evidence="5 8" id="KW-0648">Protein biosynthesis</keyword>
<evidence type="ECO:0000313" key="10">
    <source>
        <dbReference type="EMBL" id="MCY3053269.1"/>
    </source>
</evidence>
<dbReference type="InterPro" id="IPR002316">
    <property type="entry name" value="Pro-tRNA-ligase_IIa"/>
</dbReference>
<dbReference type="SUPFAM" id="SSF52954">
    <property type="entry name" value="Class II aaRS ABD-related"/>
    <property type="match status" value="1"/>
</dbReference>
<dbReference type="NCBIfam" id="TIGR00408">
    <property type="entry name" value="proS_fam_I"/>
    <property type="match status" value="1"/>
</dbReference>
<dbReference type="SUPFAM" id="SSF55681">
    <property type="entry name" value="Class II aaRS and biotin synthetases"/>
    <property type="match status" value="1"/>
</dbReference>
<name>A0A0X8FD60_9LACT</name>
<dbReference type="EC" id="6.1.1.15" evidence="8"/>
<dbReference type="InterPro" id="IPR016061">
    <property type="entry name" value="Pro-tRNA_ligase_II_C"/>
</dbReference>
<dbReference type="InterPro" id="IPR004499">
    <property type="entry name" value="Pro-tRNA-ligase_IIa_arc-type"/>
</dbReference>
<accession>A0A0X8FD60</accession>
<dbReference type="CDD" id="cd00778">
    <property type="entry name" value="ProRS_core_arch_euk"/>
    <property type="match status" value="1"/>
</dbReference>
<dbReference type="PRINTS" id="PR01046">
    <property type="entry name" value="TRNASYNTHPRO"/>
</dbReference>
<keyword evidence="4 8" id="KW-0067">ATP-binding</keyword>
<dbReference type="RefSeq" id="WP_060777671.1">
    <property type="nucleotide sequence ID" value="NZ_CAJHLF010000001.1"/>
</dbReference>
<dbReference type="GO" id="GO:0004827">
    <property type="term" value="F:proline-tRNA ligase activity"/>
    <property type="evidence" value="ECO:0007669"/>
    <property type="project" value="UniProtKB-UniRule"/>
</dbReference>
<dbReference type="HAMAP" id="MF_01571">
    <property type="entry name" value="Pro_tRNA_synth_type3"/>
    <property type="match status" value="1"/>
</dbReference>
<keyword evidence="1 8" id="KW-0963">Cytoplasm</keyword>
<evidence type="ECO:0000256" key="2">
    <source>
        <dbReference type="ARBA" id="ARBA00022598"/>
    </source>
</evidence>
<dbReference type="FunFam" id="3.30.930.10:FF:000037">
    <property type="entry name" value="Proline--tRNA ligase"/>
    <property type="match status" value="1"/>
</dbReference>
<dbReference type="PANTHER" id="PTHR43382">
    <property type="entry name" value="PROLYL-TRNA SYNTHETASE"/>
    <property type="match status" value="1"/>
</dbReference>
<comment type="subunit">
    <text evidence="8">Homodimer.</text>
</comment>
<organism evidence="11 12">
    <name type="scientific">Aerococcus urinae</name>
    <dbReference type="NCBI Taxonomy" id="1376"/>
    <lineage>
        <taxon>Bacteria</taxon>
        <taxon>Bacillati</taxon>
        <taxon>Bacillota</taxon>
        <taxon>Bacilli</taxon>
        <taxon>Lactobacillales</taxon>
        <taxon>Aerococcaceae</taxon>
        <taxon>Aerococcus</taxon>
    </lineage>
</organism>
<dbReference type="Pfam" id="PF00587">
    <property type="entry name" value="tRNA-synt_2b"/>
    <property type="match status" value="1"/>
</dbReference>
<dbReference type="Gene3D" id="3.30.930.10">
    <property type="entry name" value="Bira Bifunctional Protein, Domain 2"/>
    <property type="match status" value="1"/>
</dbReference>
<evidence type="ECO:0000256" key="3">
    <source>
        <dbReference type="ARBA" id="ARBA00022741"/>
    </source>
</evidence>
<dbReference type="GO" id="GO:0005524">
    <property type="term" value="F:ATP binding"/>
    <property type="evidence" value="ECO:0007669"/>
    <property type="project" value="UniProtKB-UniRule"/>
</dbReference>
<dbReference type="GO" id="GO:0005737">
    <property type="term" value="C:cytoplasm"/>
    <property type="evidence" value="ECO:0007669"/>
    <property type="project" value="UniProtKB-SubCell"/>
</dbReference>
<evidence type="ECO:0000256" key="6">
    <source>
        <dbReference type="ARBA" id="ARBA00023146"/>
    </source>
</evidence>
<gene>
    <name evidence="8 10" type="primary">proS</name>
    <name evidence="11" type="ORF">I6G68_00010</name>
    <name evidence="10" type="ORF">ODY43_04615</name>
</gene>
<keyword evidence="3 8" id="KW-0547">Nucleotide-binding</keyword>
<evidence type="ECO:0000256" key="4">
    <source>
        <dbReference type="ARBA" id="ARBA00022840"/>
    </source>
</evidence>
<dbReference type="EMBL" id="JAOTML010000004">
    <property type="protein sequence ID" value="MCY3053269.1"/>
    <property type="molecule type" value="Genomic_DNA"/>
</dbReference>
<feature type="domain" description="Aminoacyl-transfer RNA synthetases class-II family profile" evidence="9">
    <location>
        <begin position="34"/>
        <end position="282"/>
    </location>
</feature>
<dbReference type="OrthoDB" id="9809052at2"/>
<dbReference type="InterPro" id="IPR033721">
    <property type="entry name" value="ProRS_core_arch_euk"/>
</dbReference>
<dbReference type="GeneID" id="35767539"/>
<dbReference type="AlphaFoldDB" id="A0A0X8FD60"/>
<keyword evidence="13" id="KW-1185">Reference proteome</keyword>
<dbReference type="SUPFAM" id="SSF64586">
    <property type="entry name" value="C-terminal domain of ProRS"/>
    <property type="match status" value="1"/>
</dbReference>
<dbReference type="Gene3D" id="3.30.110.30">
    <property type="entry name" value="C-terminal domain of ProRS"/>
    <property type="match status" value="1"/>
</dbReference>